<dbReference type="EMBL" id="DACWOD010000001">
    <property type="protein sequence ID" value="HAU2395015.1"/>
    <property type="molecule type" value="Genomic_DNA"/>
</dbReference>
<sequence length="103" mass="11845">MKLKIRAQFMIKSCLKKLQGRCLGVYQIIPEAIIFPKSENDISHIFKLPVASNFVKTVIDKILDHIDKRDKDLKEVFNTFSIRGSPELVSLITSNITVDYFKC</sequence>
<evidence type="ECO:0000313" key="1">
    <source>
        <dbReference type="EMBL" id="HAU2395015.1"/>
    </source>
</evidence>
<accession>A0AAN5Q1K8</accession>
<comment type="caution">
    <text evidence="1">The sequence shown here is derived from an EMBL/GenBank/DDBJ whole genome shotgun (WGS) entry which is preliminary data.</text>
</comment>
<dbReference type="AlphaFoldDB" id="A0AAN5Q1K8"/>
<reference evidence="1" key="2">
    <citation type="submission" date="2019-09" db="EMBL/GenBank/DDBJ databases">
        <authorList>
            <consortium name="NCBI Pathogen Detection Project"/>
        </authorList>
    </citation>
    <scope>NUCLEOTIDE SEQUENCE</scope>
    <source>
        <strain evidence="1">CL18-200174</strain>
    </source>
</reference>
<protein>
    <submittedName>
        <fullName evidence="1">Uncharacterized protein</fullName>
    </submittedName>
</protein>
<evidence type="ECO:0000313" key="2">
    <source>
        <dbReference type="Proteomes" id="UP000863577"/>
    </source>
</evidence>
<reference evidence="1" key="1">
    <citation type="journal article" date="2018" name="Genome Biol.">
        <title>SKESA: strategic k-mer extension for scrupulous assemblies.</title>
        <authorList>
            <person name="Souvorov A."/>
            <person name="Agarwala R."/>
            <person name="Lipman D.J."/>
        </authorList>
    </citation>
    <scope>NUCLEOTIDE SEQUENCE</scope>
    <source>
        <strain evidence="1">CL18-200174</strain>
    </source>
</reference>
<name>A0AAN5Q1K8_LEGPN</name>
<dbReference type="RefSeq" id="WP_062725624.1">
    <property type="nucleotide sequence ID" value="NZ_AP024961.1"/>
</dbReference>
<dbReference type="Proteomes" id="UP000863577">
    <property type="component" value="Unassembled WGS sequence"/>
</dbReference>
<organism evidence="1 2">
    <name type="scientific">Legionella pneumophila</name>
    <dbReference type="NCBI Taxonomy" id="446"/>
    <lineage>
        <taxon>Bacteria</taxon>
        <taxon>Pseudomonadati</taxon>
        <taxon>Pseudomonadota</taxon>
        <taxon>Gammaproteobacteria</taxon>
        <taxon>Legionellales</taxon>
        <taxon>Legionellaceae</taxon>
        <taxon>Legionella</taxon>
    </lineage>
</organism>
<gene>
    <name evidence="1" type="ORF">JBK99_01520</name>
</gene>
<proteinExistence type="predicted"/>